<proteinExistence type="predicted"/>
<keyword evidence="4" id="KW-1185">Reference proteome</keyword>
<feature type="signal peptide" evidence="1">
    <location>
        <begin position="1"/>
        <end position="26"/>
    </location>
</feature>
<dbReference type="Gene3D" id="3.90.226.10">
    <property type="entry name" value="2-enoyl-CoA Hydratase, Chain A, domain 1"/>
    <property type="match status" value="1"/>
</dbReference>
<sequence length="320" mass="35439">MITLLKRRRLALVLLIAFVFSCFVQANTPLSPAERAASIEGVSRILNEQYVFPDTALKVSALLQQQEQKGALADITNQEQFVEKIGALLRQHSGDGHLSLALITEQGGVSHRLKETDPLKTNNFAFEQARILPGNVGYLKLHKFWQADEAHKIGHAALVFLSHSDHLVIDLRDSGGGSPELVQYLISHFVPEDTLLWDLFDRNGKSTEQVRSQAVPDSELLKTKPLYILQSKELVSAGEFFSYTLQQLGRAVVIGETSAGLAHYTGAARVNDWLFVRIPMFRPVNPVTGTNFEGVGVQPNIRVSAEMALYTALRVVNKGR</sequence>
<dbReference type="EMBL" id="RRCF01000003">
    <property type="protein sequence ID" value="RRJ20152.1"/>
    <property type="molecule type" value="Genomic_DNA"/>
</dbReference>
<dbReference type="PANTHER" id="PTHR11261">
    <property type="entry name" value="INTERPHOTORECEPTOR RETINOID-BINDING PROTEIN"/>
    <property type="match status" value="1"/>
</dbReference>
<dbReference type="PANTHER" id="PTHR11261:SF3">
    <property type="entry name" value="RETINOL-BINDING PROTEIN 3"/>
    <property type="match status" value="1"/>
</dbReference>
<dbReference type="SMART" id="SM00245">
    <property type="entry name" value="TSPc"/>
    <property type="match status" value="1"/>
</dbReference>
<protein>
    <recommendedName>
        <fullName evidence="2">Tail specific protease domain-containing protein</fullName>
    </recommendedName>
</protein>
<comment type="caution">
    <text evidence="3">The sequence shown here is derived from an EMBL/GenBank/DDBJ whole genome shotgun (WGS) entry which is preliminary data.</text>
</comment>
<dbReference type="SUPFAM" id="SSF52096">
    <property type="entry name" value="ClpP/crotonase"/>
    <property type="match status" value="1"/>
</dbReference>
<dbReference type="PROSITE" id="PS51257">
    <property type="entry name" value="PROKAR_LIPOPROTEIN"/>
    <property type="match status" value="1"/>
</dbReference>
<dbReference type="Pfam" id="PF03572">
    <property type="entry name" value="Peptidase_S41"/>
    <property type="match status" value="1"/>
</dbReference>
<dbReference type="Proteomes" id="UP000276260">
    <property type="component" value="Unassembled WGS sequence"/>
</dbReference>
<dbReference type="InterPro" id="IPR005151">
    <property type="entry name" value="Tail-specific_protease"/>
</dbReference>
<dbReference type="OrthoDB" id="9758793at2"/>
<gene>
    <name evidence="3" type="ORF">EIK76_11525</name>
</gene>
<feature type="chain" id="PRO_5018720825" description="Tail specific protease domain-containing protein" evidence="1">
    <location>
        <begin position="27"/>
        <end position="320"/>
    </location>
</feature>
<feature type="domain" description="Tail specific protease" evidence="2">
    <location>
        <begin position="95"/>
        <end position="304"/>
    </location>
</feature>
<evidence type="ECO:0000313" key="3">
    <source>
        <dbReference type="EMBL" id="RRJ20152.1"/>
    </source>
</evidence>
<dbReference type="GO" id="GO:0006508">
    <property type="term" value="P:proteolysis"/>
    <property type="evidence" value="ECO:0007669"/>
    <property type="project" value="InterPro"/>
</dbReference>
<dbReference type="AlphaFoldDB" id="A0A3P3QG20"/>
<name>A0A3P3QG20_9GAMM</name>
<dbReference type="InterPro" id="IPR029045">
    <property type="entry name" value="ClpP/crotonase-like_dom_sf"/>
</dbReference>
<dbReference type="CDD" id="cd07563">
    <property type="entry name" value="Peptidase_S41_IRBP"/>
    <property type="match status" value="1"/>
</dbReference>
<accession>A0A3P3QG20</accession>
<evidence type="ECO:0000313" key="4">
    <source>
        <dbReference type="Proteomes" id="UP000276260"/>
    </source>
</evidence>
<dbReference type="Pfam" id="PF11918">
    <property type="entry name" value="Peptidase_S41_N"/>
    <property type="match status" value="1"/>
</dbReference>
<evidence type="ECO:0000256" key="1">
    <source>
        <dbReference type="SAM" id="SignalP"/>
    </source>
</evidence>
<dbReference type="Gene3D" id="3.30.750.44">
    <property type="match status" value="1"/>
</dbReference>
<reference evidence="3 4" key="1">
    <citation type="submission" date="2018-11" db="EMBL/GenBank/DDBJ databases">
        <title>Draft genome analysis of Rheinheimera mesophila isolated from an industrial waste site.</title>
        <authorList>
            <person name="Yu Q."/>
            <person name="Qi Y."/>
            <person name="Zhang H."/>
            <person name="Lu Y."/>
            <person name="Pu J."/>
        </authorList>
    </citation>
    <scope>NUCLEOTIDE SEQUENCE [LARGE SCALE GENOMIC DNA]</scope>
    <source>
        <strain evidence="3 4">IITR13</strain>
    </source>
</reference>
<keyword evidence="1" id="KW-0732">Signal</keyword>
<dbReference type="GO" id="GO:0008236">
    <property type="term" value="F:serine-type peptidase activity"/>
    <property type="evidence" value="ECO:0007669"/>
    <property type="project" value="InterPro"/>
</dbReference>
<dbReference type="RefSeq" id="WP_046520048.1">
    <property type="nucleotide sequence ID" value="NZ_LAVS01000023.1"/>
</dbReference>
<evidence type="ECO:0000259" key="2">
    <source>
        <dbReference type="SMART" id="SM00245"/>
    </source>
</evidence>
<organism evidence="3 4">
    <name type="scientific">Rheinheimera mesophila</name>
    <dbReference type="NCBI Taxonomy" id="1547515"/>
    <lineage>
        <taxon>Bacteria</taxon>
        <taxon>Pseudomonadati</taxon>
        <taxon>Pseudomonadota</taxon>
        <taxon>Gammaproteobacteria</taxon>
        <taxon>Chromatiales</taxon>
        <taxon>Chromatiaceae</taxon>
        <taxon>Rheinheimera</taxon>
    </lineage>
</organism>